<name>F2APK9_RHOBT</name>
<comment type="cofactor">
    <cofactor evidence="1">
        <name>Ca(2+)</name>
        <dbReference type="ChEBI" id="CHEBI:29108"/>
    </cofactor>
</comment>
<evidence type="ECO:0000256" key="1">
    <source>
        <dbReference type="ARBA" id="ARBA00001913"/>
    </source>
</evidence>
<protein>
    <submittedName>
        <fullName evidence="10">Iduronate-2-sulfatase</fullName>
    </submittedName>
</protein>
<dbReference type="PANTHER" id="PTHR45953">
    <property type="entry name" value="IDURONATE 2-SULFATASE"/>
    <property type="match status" value="1"/>
</dbReference>
<dbReference type="PATRIC" id="fig|991778.3.peg.1718"/>
<dbReference type="GO" id="GO:0004423">
    <property type="term" value="F:iduronate-2-sulfatase activity"/>
    <property type="evidence" value="ECO:0007669"/>
    <property type="project" value="InterPro"/>
</dbReference>
<evidence type="ECO:0000256" key="7">
    <source>
        <dbReference type="SAM" id="MobiDB-lite"/>
    </source>
</evidence>
<keyword evidence="6" id="KW-0106">Calcium</keyword>
<dbReference type="RefSeq" id="WP_007325570.1">
    <property type="nucleotide sequence ID" value="NZ_AFAR01000091.1"/>
</dbReference>
<evidence type="ECO:0000256" key="2">
    <source>
        <dbReference type="ARBA" id="ARBA00008779"/>
    </source>
</evidence>
<accession>F2APK9</accession>
<dbReference type="InterPro" id="IPR035874">
    <property type="entry name" value="IDS"/>
</dbReference>
<dbReference type="InterPro" id="IPR000917">
    <property type="entry name" value="Sulfatase_N"/>
</dbReference>
<evidence type="ECO:0000313" key="10">
    <source>
        <dbReference type="EMBL" id="EGF28401.1"/>
    </source>
</evidence>
<feature type="chain" id="PRO_5003273671" evidence="8">
    <location>
        <begin position="27"/>
        <end position="488"/>
    </location>
</feature>
<keyword evidence="3" id="KW-0479">Metal-binding</keyword>
<sequence length="488" mass="54109">MHALRPRRLFLGLICLFCSVPMFASAQETSPPKPLNVLMIAVDDLRPELGCYGKSYMHSPNIDRLAASGMRFDRAYCQVAVCGASRASLMSGCRPETTQCWNFKTLLRSQMPDVLTLPQHLSRNGYETGFLGKVYHSASDDAAAWTVDANEWAPRDRSKGKSYVQELPRKRNPANSSEKNGPSIENGGDVPDSAYTDGHNADRAVALLERFSTQDKPFFLAVGFLKPHLPFNAPAKYWDLYDRDDIEIPSREDVVDGLPYARSSWGELKNYTDIPAKTDMLDDEKTRELIHGYRAAVSYMDAQVGKVLDALEANGQRENTIVVLWGDHGWYVGDFGDWCKHTNYEIATRVPLIVSAPGVPAGETKSLVELVDLFPTLCELTELPVPEHCQGKSIAGVVHDPGLSVRPAAFSQYKKSKPGVGPLLGTSIRTDRFRYTEYVSTKTGKLEDIVLIDFDKDPGATRNVASDPAYQPFLPQLHAWCEQSATGL</sequence>
<evidence type="ECO:0000256" key="4">
    <source>
        <dbReference type="ARBA" id="ARBA00022729"/>
    </source>
</evidence>
<dbReference type="EMBL" id="AFAR01000091">
    <property type="protein sequence ID" value="EGF28401.1"/>
    <property type="molecule type" value="Genomic_DNA"/>
</dbReference>
<evidence type="ECO:0000256" key="6">
    <source>
        <dbReference type="ARBA" id="ARBA00022837"/>
    </source>
</evidence>
<dbReference type="SUPFAM" id="SSF53649">
    <property type="entry name" value="Alkaline phosphatase-like"/>
    <property type="match status" value="1"/>
</dbReference>
<dbReference type="Pfam" id="PF00884">
    <property type="entry name" value="Sulfatase"/>
    <property type="match status" value="1"/>
</dbReference>
<reference evidence="10 11" key="1">
    <citation type="journal article" date="2013" name="Mar. Genomics">
        <title>Expression of sulfatases in Rhodopirellula baltica and the diversity of sulfatases in the genus Rhodopirellula.</title>
        <authorList>
            <person name="Wegner C.E."/>
            <person name="Richter-Heitmann T."/>
            <person name="Klindworth A."/>
            <person name="Klockow C."/>
            <person name="Richter M."/>
            <person name="Achstetter T."/>
            <person name="Glockner F.O."/>
            <person name="Harder J."/>
        </authorList>
    </citation>
    <scope>NUCLEOTIDE SEQUENCE [LARGE SCALE GENOMIC DNA]</scope>
    <source>
        <strain evidence="10 11">WH47</strain>
    </source>
</reference>
<dbReference type="InterPro" id="IPR017850">
    <property type="entry name" value="Alkaline_phosphatase_core_sf"/>
</dbReference>
<dbReference type="Gene3D" id="3.40.720.10">
    <property type="entry name" value="Alkaline Phosphatase, subunit A"/>
    <property type="match status" value="1"/>
</dbReference>
<dbReference type="Proteomes" id="UP000006222">
    <property type="component" value="Unassembled WGS sequence"/>
</dbReference>
<dbReference type="CDD" id="cd16030">
    <property type="entry name" value="iduronate-2-sulfatase"/>
    <property type="match status" value="1"/>
</dbReference>
<comment type="caution">
    <text evidence="10">The sequence shown here is derived from an EMBL/GenBank/DDBJ whole genome shotgun (WGS) entry which is preliminary data.</text>
</comment>
<evidence type="ECO:0000313" key="11">
    <source>
        <dbReference type="Proteomes" id="UP000006222"/>
    </source>
</evidence>
<dbReference type="GO" id="GO:0046872">
    <property type="term" value="F:metal ion binding"/>
    <property type="evidence" value="ECO:0007669"/>
    <property type="project" value="UniProtKB-KW"/>
</dbReference>
<dbReference type="PANTHER" id="PTHR45953:SF1">
    <property type="entry name" value="IDURONATE 2-SULFATASE"/>
    <property type="match status" value="1"/>
</dbReference>
<organism evidence="10 11">
    <name type="scientific">Rhodopirellula baltica WH47</name>
    <dbReference type="NCBI Taxonomy" id="991778"/>
    <lineage>
        <taxon>Bacteria</taxon>
        <taxon>Pseudomonadati</taxon>
        <taxon>Planctomycetota</taxon>
        <taxon>Planctomycetia</taxon>
        <taxon>Pirellulales</taxon>
        <taxon>Pirellulaceae</taxon>
        <taxon>Rhodopirellula</taxon>
    </lineage>
</organism>
<feature type="domain" description="Sulfatase N-terminal" evidence="9">
    <location>
        <begin position="36"/>
        <end position="381"/>
    </location>
</feature>
<proteinExistence type="inferred from homology"/>
<comment type="similarity">
    <text evidence="2">Belongs to the sulfatase family.</text>
</comment>
<evidence type="ECO:0000256" key="3">
    <source>
        <dbReference type="ARBA" id="ARBA00022723"/>
    </source>
</evidence>
<feature type="region of interest" description="Disordered" evidence="7">
    <location>
        <begin position="156"/>
        <end position="196"/>
    </location>
</feature>
<keyword evidence="4 8" id="KW-0732">Signal</keyword>
<evidence type="ECO:0000256" key="5">
    <source>
        <dbReference type="ARBA" id="ARBA00022801"/>
    </source>
</evidence>
<dbReference type="AlphaFoldDB" id="F2APK9"/>
<gene>
    <name evidence="10" type="ORF">RBWH47_01276</name>
</gene>
<feature type="signal peptide" evidence="8">
    <location>
        <begin position="1"/>
        <end position="26"/>
    </location>
</feature>
<evidence type="ECO:0000256" key="8">
    <source>
        <dbReference type="SAM" id="SignalP"/>
    </source>
</evidence>
<dbReference type="GO" id="GO:0005737">
    <property type="term" value="C:cytoplasm"/>
    <property type="evidence" value="ECO:0007669"/>
    <property type="project" value="TreeGrafter"/>
</dbReference>
<evidence type="ECO:0000259" key="9">
    <source>
        <dbReference type="Pfam" id="PF00884"/>
    </source>
</evidence>
<keyword evidence="5" id="KW-0378">Hydrolase</keyword>